<evidence type="ECO:0000313" key="11">
    <source>
        <dbReference type="Proteomes" id="UP000067399"/>
    </source>
</evidence>
<dbReference type="EMBL" id="AP013042">
    <property type="protein sequence ID" value="BAS67738.1"/>
    <property type="molecule type" value="Genomic_DNA"/>
</dbReference>
<dbReference type="InterPro" id="IPR022966">
    <property type="entry name" value="RNase_II/R_CS"/>
</dbReference>
<dbReference type="GO" id="GO:0003723">
    <property type="term" value="F:RNA binding"/>
    <property type="evidence" value="ECO:0007669"/>
    <property type="project" value="UniProtKB-UniRule"/>
</dbReference>
<keyword evidence="11" id="KW-1185">Reference proteome</keyword>
<evidence type="ECO:0000256" key="4">
    <source>
        <dbReference type="ARBA" id="ARBA00022722"/>
    </source>
</evidence>
<dbReference type="Pfam" id="PF00575">
    <property type="entry name" value="S1"/>
    <property type="match status" value="1"/>
</dbReference>
<dbReference type="InterPro" id="IPR050180">
    <property type="entry name" value="RNR_Ribonuclease"/>
</dbReference>
<evidence type="ECO:0000256" key="7">
    <source>
        <dbReference type="ARBA" id="ARBA00022884"/>
    </source>
</evidence>
<dbReference type="InterPro" id="IPR012340">
    <property type="entry name" value="NA-bd_OB-fold"/>
</dbReference>
<name>A0A0P0USC3_9GAMM</name>
<dbReference type="NCBIfam" id="TIGR00358">
    <property type="entry name" value="3_prime_RNase"/>
    <property type="match status" value="1"/>
</dbReference>
<dbReference type="PANTHER" id="PTHR23355:SF9">
    <property type="entry name" value="DIS3-LIKE EXONUCLEASE 2"/>
    <property type="match status" value="1"/>
</dbReference>
<dbReference type="OrthoDB" id="9764149at2"/>
<dbReference type="CDD" id="cd04471">
    <property type="entry name" value="S1_RNase_R"/>
    <property type="match status" value="1"/>
</dbReference>
<evidence type="ECO:0000256" key="5">
    <source>
        <dbReference type="ARBA" id="ARBA00022801"/>
    </source>
</evidence>
<dbReference type="InterPro" id="IPR003029">
    <property type="entry name" value="S1_domain"/>
</dbReference>
<evidence type="ECO:0000259" key="9">
    <source>
        <dbReference type="PROSITE" id="PS50126"/>
    </source>
</evidence>
<dbReference type="Pfam" id="PF00773">
    <property type="entry name" value="RNB"/>
    <property type="match status" value="1"/>
</dbReference>
<dbReference type="SUPFAM" id="SSF50249">
    <property type="entry name" value="Nucleic acid-binding proteins"/>
    <property type="match status" value="4"/>
</dbReference>
<dbReference type="Pfam" id="PF17876">
    <property type="entry name" value="CSD2"/>
    <property type="match status" value="1"/>
</dbReference>
<dbReference type="GO" id="GO:0006402">
    <property type="term" value="P:mRNA catabolic process"/>
    <property type="evidence" value="ECO:0007669"/>
    <property type="project" value="TreeGrafter"/>
</dbReference>
<dbReference type="PROSITE" id="PS50126">
    <property type="entry name" value="S1"/>
    <property type="match status" value="1"/>
</dbReference>
<dbReference type="Proteomes" id="UP000067399">
    <property type="component" value="Chromosome"/>
</dbReference>
<keyword evidence="7 8" id="KW-0694">RNA-binding</keyword>
<keyword evidence="4 8" id="KW-0540">Nuclease</keyword>
<dbReference type="PROSITE" id="PS01175">
    <property type="entry name" value="RIBONUCLEASE_II"/>
    <property type="match status" value="1"/>
</dbReference>
<accession>A0A0P0USC3</accession>
<dbReference type="InterPro" id="IPR004476">
    <property type="entry name" value="RNase_II/RNase_R"/>
</dbReference>
<dbReference type="GO" id="GO:0005829">
    <property type="term" value="C:cytosol"/>
    <property type="evidence" value="ECO:0007669"/>
    <property type="project" value="TreeGrafter"/>
</dbReference>
<dbReference type="AlphaFoldDB" id="A0A0P0USC3"/>
<dbReference type="InterPro" id="IPR013223">
    <property type="entry name" value="RNase_B_OB_dom"/>
</dbReference>
<evidence type="ECO:0000313" key="10">
    <source>
        <dbReference type="EMBL" id="BAS67738.1"/>
    </source>
</evidence>
<comment type="function">
    <text evidence="8">3'-5' exoribonuclease that releases 5'-nucleoside monophosphates and is involved in maturation of structured RNAs.</text>
</comment>
<dbReference type="Gene3D" id="2.40.50.140">
    <property type="entry name" value="Nucleic acid-binding proteins"/>
    <property type="match status" value="2"/>
</dbReference>
<reference evidence="10 11" key="1">
    <citation type="journal article" date="2000" name="Mar. Ecol. Prog. Ser.">
        <title>Phylogenetic characterization of endosymbionts in three hydrothermal vent mussels: influence on host distributions.</title>
        <authorList>
            <person name="Fujiwara Y."/>
            <person name="Takai K."/>
            <person name="Uematsu K."/>
            <person name="Tsuchida S."/>
            <person name="Hunt J.C."/>
            <person name="Hashimoto J."/>
        </authorList>
    </citation>
    <scope>NUCLEOTIDE SEQUENCE [LARGE SCALE GENOMIC DNA]</scope>
    <source>
        <strain evidence="10 11">Myojin Knoll</strain>
    </source>
</reference>
<evidence type="ECO:0000256" key="2">
    <source>
        <dbReference type="ARBA" id="ARBA00004496"/>
    </source>
</evidence>
<feature type="domain" description="S1 motif" evidence="9">
    <location>
        <begin position="623"/>
        <end position="704"/>
    </location>
</feature>
<organism evidence="10 11">
    <name type="scientific">endosymbiont of Bathymodiolus septemdierum str. Myojin knoll</name>
    <dbReference type="NCBI Taxonomy" id="1303921"/>
    <lineage>
        <taxon>Bacteria</taxon>
        <taxon>Pseudomonadati</taxon>
        <taxon>Pseudomonadota</taxon>
        <taxon>Gammaproteobacteria</taxon>
        <taxon>sulfur-oxidizing symbionts</taxon>
    </lineage>
</organism>
<dbReference type="NCBIfam" id="TIGR02063">
    <property type="entry name" value="RNase_R"/>
    <property type="match status" value="1"/>
</dbReference>
<keyword evidence="6 8" id="KW-0269">Exonuclease</keyword>
<dbReference type="PANTHER" id="PTHR23355">
    <property type="entry name" value="RIBONUCLEASE"/>
    <property type="match status" value="1"/>
</dbReference>
<evidence type="ECO:0000256" key="6">
    <source>
        <dbReference type="ARBA" id="ARBA00022839"/>
    </source>
</evidence>
<comment type="catalytic activity">
    <reaction evidence="1 8">
        <text>Exonucleolytic cleavage in the 3'- to 5'-direction to yield nucleoside 5'-phosphates.</text>
        <dbReference type="EC" id="3.1.13.1"/>
    </reaction>
</comment>
<dbReference type="EC" id="3.1.13.1" evidence="8"/>
<dbReference type="RefSeq" id="WP_066044292.1">
    <property type="nucleotide sequence ID" value="NZ_AP013042.1"/>
</dbReference>
<dbReference type="Pfam" id="PF08206">
    <property type="entry name" value="OB_RNB"/>
    <property type="match status" value="1"/>
</dbReference>
<dbReference type="STRING" id="1303921.BSEPE_0744"/>
<comment type="similarity">
    <text evidence="8">Belongs to the RNR ribonuclease family. RNase R subfamily.</text>
</comment>
<dbReference type="SMART" id="SM00316">
    <property type="entry name" value="S1"/>
    <property type="match status" value="1"/>
</dbReference>
<keyword evidence="3 8" id="KW-0963">Cytoplasm</keyword>
<dbReference type="InterPro" id="IPR011805">
    <property type="entry name" value="RNase_R"/>
</dbReference>
<comment type="subcellular location">
    <subcellularLocation>
        <location evidence="2 8">Cytoplasm</location>
    </subcellularLocation>
</comment>
<dbReference type="InterPro" id="IPR001900">
    <property type="entry name" value="RNase_II/R"/>
</dbReference>
<dbReference type="InterPro" id="IPR040476">
    <property type="entry name" value="CSD2"/>
</dbReference>
<protein>
    <recommendedName>
        <fullName evidence="8">Ribonuclease R</fullName>
        <shortName evidence="8">RNase R</shortName>
        <ecNumber evidence="8">3.1.13.1</ecNumber>
    </recommendedName>
</protein>
<dbReference type="KEGG" id="ebh:BSEPE_0744"/>
<proteinExistence type="inferred from homology"/>
<dbReference type="SMART" id="SM00955">
    <property type="entry name" value="RNB"/>
    <property type="match status" value="1"/>
</dbReference>
<keyword evidence="5 8" id="KW-0378">Hydrolase</keyword>
<evidence type="ECO:0000256" key="8">
    <source>
        <dbReference type="HAMAP-Rule" id="MF_01895"/>
    </source>
</evidence>
<reference evidence="10 11" key="2">
    <citation type="journal article" date="2016" name="ISME J.">
        <title>Heterogeneous composition of key metabolic gene clusters in a vent mussel symbiont population.</title>
        <authorList>
            <person name="Ikuta T."/>
            <person name="Takaki Y."/>
            <person name="Nagai Y."/>
            <person name="Shimamura S."/>
            <person name="Tsuda M."/>
            <person name="Kawagucci S."/>
            <person name="Aoki Y."/>
            <person name="Inoue K."/>
            <person name="Teruya M."/>
            <person name="Satou K."/>
            <person name="Teruya K."/>
            <person name="Shimoji M."/>
            <person name="Tamotsu H."/>
            <person name="Hirano T."/>
            <person name="Maruyama T."/>
            <person name="Yoshida T."/>
        </authorList>
    </citation>
    <scope>NUCLEOTIDE SEQUENCE [LARGE SCALE GENOMIC DNA]</scope>
    <source>
        <strain evidence="10 11">Myojin Knoll</strain>
    </source>
</reference>
<sequence length="706" mass="80290">MSDPHQARESDKYENPIPSREYILEHVTKKPHSFYDLVDVLDVEGKQKKPLTHRLKAMVRDQQLSMDRDEMYHIFDAERDIKVGTINANPKGFGFVILDEGGQDLRLSAYQMKQAFHGDRVKARMLDNRGDSEIIEVLESRQSVVGRLHVSANESWIVVDDKRIVNNIIVSNVGNDNKNEQIVVVSITKRPTLKELAEGEIIQVLGDYMDEGVETEAALYRNGIPVDFSEESLVETAQLPTEVTDADREGRIDITDMKLVTIDGEDSRDFDDAVYAESNDNGWKLVVSIADVSHYVKEGSALDADAIERGNSVYFPRRVIPMLPEEISNGLCSINPDVERLCMTCEMQIDSEGNLVDSKFYSAVMFSHARLTYTKVGKILEDHDQALTEEYAVVMDNLNDLYDLYKALKAARSRRGVMDFDRIETQIVFDDNGKIEDILATSRNDAHKLIEECMLMANQATAKFLAKNDEDFLYRVHPKPTAEKVEVTRQFLTAVGLTLEGGDQPETVHFAKVLEDAKGRDDENIIKTVVLRTMKQAIYTPANEGHFGLAFEDYTHFTSPIRRYPDLLVHRAIKRVIAKATRKPSKRMVELGEELSVTERRANEATRDVEQWLKCEYMRDKVGETFNGIISGIARFGIFIELTDIYTEGMISIRDMKDDFYVFDEIHHKLSGQRTGKTFQLGDNIKIQVASVNLDERQMVFVLADD</sequence>
<dbReference type="GO" id="GO:0008859">
    <property type="term" value="F:exoribonuclease II activity"/>
    <property type="evidence" value="ECO:0007669"/>
    <property type="project" value="UniProtKB-UniRule"/>
</dbReference>
<evidence type="ECO:0000256" key="1">
    <source>
        <dbReference type="ARBA" id="ARBA00001849"/>
    </source>
</evidence>
<dbReference type="HAMAP" id="MF_01895">
    <property type="entry name" value="RNase_R"/>
    <property type="match status" value="1"/>
</dbReference>
<gene>
    <name evidence="8 10" type="primary">rnr</name>
    <name evidence="10" type="ORF">BSEPE_0744</name>
</gene>
<evidence type="ECO:0000256" key="3">
    <source>
        <dbReference type="ARBA" id="ARBA00022490"/>
    </source>
</evidence>